<gene>
    <name evidence="5" type="ORF">METZ01_LOCUS335420</name>
</gene>
<dbReference type="Gene3D" id="3.40.50.720">
    <property type="entry name" value="NAD(P)-binding Rossmann-like Domain"/>
    <property type="match status" value="1"/>
</dbReference>
<evidence type="ECO:0000256" key="3">
    <source>
        <dbReference type="ARBA" id="ARBA00023027"/>
    </source>
</evidence>
<evidence type="ECO:0000313" key="5">
    <source>
        <dbReference type="EMBL" id="SVC82566.1"/>
    </source>
</evidence>
<dbReference type="InterPro" id="IPR016211">
    <property type="entry name" value="Glu/Phe/Leu/Val/Trp_DH_bac/arc"/>
</dbReference>
<name>A0A382QAW2_9ZZZZ</name>
<dbReference type="InterPro" id="IPR036291">
    <property type="entry name" value="NAD(P)-bd_dom_sf"/>
</dbReference>
<evidence type="ECO:0000259" key="4">
    <source>
        <dbReference type="SMART" id="SM00839"/>
    </source>
</evidence>
<dbReference type="Pfam" id="PF02812">
    <property type="entry name" value="ELFV_dehydrog_N"/>
    <property type="match status" value="1"/>
</dbReference>
<keyword evidence="2" id="KW-0560">Oxidoreductase</keyword>
<comment type="similarity">
    <text evidence="1">Belongs to the Glu/Leu/Phe/Val dehydrogenases family.</text>
</comment>
<dbReference type="AlphaFoldDB" id="A0A382QAW2"/>
<sequence length="319" mass="34415">DCFIAIHSTKLGPSLGGARFWKYERSHDAIEDVLRLAKGMTYKNSLAGLDCGGGKAVINLRNAEKTPGLLIELGKVVESLQGTYITAEDVGSSPADMQEINKSTKHVVLADRDPSPATALGVIRGMEASVNFLRQEMAPGQSLKDLHISIQGLGHVGMALARMLNDKGAKLTVTDIDNNKCLHVAEEYDAAIVEPDNIFDVDCDIFAPCALGASVNKETVERLNCKILCGAANNQLSTSMIGYALKDKEIINVPDFLVNAGGVIDAYKDFGLIPTDFHVANIIDGIYDRALQCLRAAKDLDIPTNLMAEQMAQKRLESV</sequence>
<dbReference type="GO" id="GO:0006520">
    <property type="term" value="P:amino acid metabolic process"/>
    <property type="evidence" value="ECO:0007669"/>
    <property type="project" value="InterPro"/>
</dbReference>
<keyword evidence="3" id="KW-0520">NAD</keyword>
<proteinExistence type="inferred from homology"/>
<feature type="non-terminal residue" evidence="5">
    <location>
        <position position="1"/>
    </location>
</feature>
<dbReference type="PANTHER" id="PTHR42722:SF1">
    <property type="entry name" value="VALINE DEHYDROGENASE"/>
    <property type="match status" value="1"/>
</dbReference>
<dbReference type="PANTHER" id="PTHR42722">
    <property type="entry name" value="LEUCINE DEHYDROGENASE"/>
    <property type="match status" value="1"/>
</dbReference>
<organism evidence="5">
    <name type="scientific">marine metagenome</name>
    <dbReference type="NCBI Taxonomy" id="408172"/>
    <lineage>
        <taxon>unclassified sequences</taxon>
        <taxon>metagenomes</taxon>
        <taxon>ecological metagenomes</taxon>
    </lineage>
</organism>
<protein>
    <recommendedName>
        <fullName evidence="4">Glutamate/phenylalanine/leucine/valine/L-tryptophan dehydrogenase C-terminal domain-containing protein</fullName>
    </recommendedName>
</protein>
<dbReference type="SUPFAM" id="SSF53223">
    <property type="entry name" value="Aminoacid dehydrogenase-like, N-terminal domain"/>
    <property type="match status" value="1"/>
</dbReference>
<dbReference type="SMART" id="SM00839">
    <property type="entry name" value="ELFV_dehydrog"/>
    <property type="match status" value="1"/>
</dbReference>
<feature type="domain" description="Glutamate/phenylalanine/leucine/valine/L-tryptophan dehydrogenase C-terminal" evidence="4">
    <location>
        <begin position="112"/>
        <end position="319"/>
    </location>
</feature>
<dbReference type="SUPFAM" id="SSF51735">
    <property type="entry name" value="NAD(P)-binding Rossmann-fold domains"/>
    <property type="match status" value="1"/>
</dbReference>
<dbReference type="InterPro" id="IPR006096">
    <property type="entry name" value="Glu/Leu/Phe/Val/Trp_DH_C"/>
</dbReference>
<dbReference type="InterPro" id="IPR006097">
    <property type="entry name" value="Glu/Leu/Phe/Val/Trp_DH_dimer"/>
</dbReference>
<dbReference type="GO" id="GO:0016639">
    <property type="term" value="F:oxidoreductase activity, acting on the CH-NH2 group of donors, NAD or NADP as acceptor"/>
    <property type="evidence" value="ECO:0007669"/>
    <property type="project" value="InterPro"/>
</dbReference>
<reference evidence="5" key="1">
    <citation type="submission" date="2018-05" db="EMBL/GenBank/DDBJ databases">
        <authorList>
            <person name="Lanie J.A."/>
            <person name="Ng W.-L."/>
            <person name="Kazmierczak K.M."/>
            <person name="Andrzejewski T.M."/>
            <person name="Davidsen T.M."/>
            <person name="Wayne K.J."/>
            <person name="Tettelin H."/>
            <person name="Glass J.I."/>
            <person name="Rusch D."/>
            <person name="Podicherti R."/>
            <person name="Tsui H.-C.T."/>
            <person name="Winkler M.E."/>
        </authorList>
    </citation>
    <scope>NUCLEOTIDE SEQUENCE</scope>
</reference>
<dbReference type="InterPro" id="IPR046346">
    <property type="entry name" value="Aminoacid_DH-like_N_sf"/>
</dbReference>
<accession>A0A382QAW2</accession>
<dbReference type="Pfam" id="PF00208">
    <property type="entry name" value="ELFV_dehydrog"/>
    <property type="match status" value="1"/>
</dbReference>
<evidence type="ECO:0000256" key="2">
    <source>
        <dbReference type="ARBA" id="ARBA00023002"/>
    </source>
</evidence>
<dbReference type="PIRSF" id="PIRSF000188">
    <property type="entry name" value="Phe_leu_dh"/>
    <property type="match status" value="1"/>
</dbReference>
<evidence type="ECO:0000256" key="1">
    <source>
        <dbReference type="ARBA" id="ARBA00006382"/>
    </source>
</evidence>
<dbReference type="EMBL" id="UINC01113149">
    <property type="protein sequence ID" value="SVC82566.1"/>
    <property type="molecule type" value="Genomic_DNA"/>
</dbReference>
<dbReference type="Gene3D" id="3.40.50.10860">
    <property type="entry name" value="Leucine Dehydrogenase, chain A, domain 1"/>
    <property type="match status" value="1"/>
</dbReference>
<dbReference type="CDD" id="cd01075">
    <property type="entry name" value="NAD_bind_Leu_Phe_Val_DH"/>
    <property type="match status" value="1"/>
</dbReference>